<dbReference type="EMBL" id="JBHSEF010000026">
    <property type="protein sequence ID" value="MFC4355978.1"/>
    <property type="molecule type" value="Genomic_DNA"/>
</dbReference>
<organism evidence="1 2">
    <name type="scientific">Chryseomicrobium palamuruense</name>
    <dbReference type="NCBI Taxonomy" id="682973"/>
    <lineage>
        <taxon>Bacteria</taxon>
        <taxon>Bacillati</taxon>
        <taxon>Bacillota</taxon>
        <taxon>Bacilli</taxon>
        <taxon>Bacillales</taxon>
        <taxon>Caryophanaceae</taxon>
        <taxon>Chryseomicrobium</taxon>
    </lineage>
</organism>
<dbReference type="GO" id="GO:0016787">
    <property type="term" value="F:hydrolase activity"/>
    <property type="evidence" value="ECO:0007669"/>
    <property type="project" value="UniProtKB-KW"/>
</dbReference>
<keyword evidence="2" id="KW-1185">Reference proteome</keyword>
<dbReference type="Gene3D" id="3.10.129.10">
    <property type="entry name" value="Hotdog Thioesterase"/>
    <property type="match status" value="1"/>
</dbReference>
<comment type="caution">
    <text evidence="1">The sequence shown here is derived from an EMBL/GenBank/DDBJ whole genome shotgun (WGS) entry which is preliminary data.</text>
</comment>
<evidence type="ECO:0000313" key="1">
    <source>
        <dbReference type="EMBL" id="MFC4355978.1"/>
    </source>
</evidence>
<evidence type="ECO:0000313" key="2">
    <source>
        <dbReference type="Proteomes" id="UP001595733"/>
    </source>
</evidence>
<dbReference type="PANTHER" id="PTHR31793:SF24">
    <property type="entry name" value="LONG-CHAIN ACYL-COA THIOESTERASE FADM"/>
    <property type="match status" value="1"/>
</dbReference>
<dbReference type="InterPro" id="IPR050563">
    <property type="entry name" value="4-hydroxybenzoyl-CoA_TE"/>
</dbReference>
<dbReference type="EC" id="3.1.2.-" evidence="1"/>
<dbReference type="CDD" id="cd00586">
    <property type="entry name" value="4HBT"/>
    <property type="match status" value="1"/>
</dbReference>
<proteinExistence type="predicted"/>
<accession>A0ABV8V001</accession>
<dbReference type="Proteomes" id="UP001595733">
    <property type="component" value="Unassembled WGS sequence"/>
</dbReference>
<name>A0ABV8V001_9BACL</name>
<gene>
    <name evidence="1" type="ORF">ACFO0S_13030</name>
</gene>
<dbReference type="SUPFAM" id="SSF54637">
    <property type="entry name" value="Thioesterase/thiol ester dehydrase-isomerase"/>
    <property type="match status" value="1"/>
</dbReference>
<dbReference type="Pfam" id="PF13279">
    <property type="entry name" value="4HBT_2"/>
    <property type="match status" value="1"/>
</dbReference>
<sequence>MRANYIENLEEWKKGFSFYSEVSVRFSETDMYGHLNNTVNFAYFEYARIEFFKHIQLMNDWLDPKGDTIPVVADLQCDFVQQVFFDENLRVYVKANSVGNSSMDIHYMMVNEKEQITCTGRGTIVQIHRQTGKPVPWQEDTKKQLQEA</sequence>
<reference evidence="2" key="1">
    <citation type="journal article" date="2019" name="Int. J. Syst. Evol. Microbiol.">
        <title>The Global Catalogue of Microorganisms (GCM) 10K type strain sequencing project: providing services to taxonomists for standard genome sequencing and annotation.</title>
        <authorList>
            <consortium name="The Broad Institute Genomics Platform"/>
            <consortium name="The Broad Institute Genome Sequencing Center for Infectious Disease"/>
            <person name="Wu L."/>
            <person name="Ma J."/>
        </authorList>
    </citation>
    <scope>NUCLEOTIDE SEQUENCE [LARGE SCALE GENOMIC DNA]</scope>
    <source>
        <strain evidence="2">CCUG 50353</strain>
    </source>
</reference>
<keyword evidence="1" id="KW-0378">Hydrolase</keyword>
<dbReference type="InterPro" id="IPR029069">
    <property type="entry name" value="HotDog_dom_sf"/>
</dbReference>
<protein>
    <submittedName>
        <fullName evidence="1">Acyl-CoA thioesterase</fullName>
        <ecNumber evidence="1">3.1.2.-</ecNumber>
    </submittedName>
</protein>
<dbReference type="RefSeq" id="WP_378142537.1">
    <property type="nucleotide sequence ID" value="NZ_JBHSEF010000026.1"/>
</dbReference>
<dbReference type="PANTHER" id="PTHR31793">
    <property type="entry name" value="4-HYDROXYBENZOYL-COA THIOESTERASE FAMILY MEMBER"/>
    <property type="match status" value="1"/>
</dbReference>